<dbReference type="Gene3D" id="3.10.180.10">
    <property type="entry name" value="2,3-Dihydroxybiphenyl 1,2-Dioxygenase, domain 1"/>
    <property type="match status" value="1"/>
</dbReference>
<protein>
    <recommendedName>
        <fullName evidence="2">VOC domain-containing protein</fullName>
    </recommendedName>
</protein>
<dbReference type="InterPro" id="IPR037523">
    <property type="entry name" value="VOC_core"/>
</dbReference>
<dbReference type="AlphaFoldDB" id="A0A512DTM5"/>
<dbReference type="EMBL" id="BJYZ01000018">
    <property type="protein sequence ID" value="GEO39818.1"/>
    <property type="molecule type" value="Genomic_DNA"/>
</dbReference>
<organism evidence="3 4">
    <name type="scientific">Skermanella aerolata</name>
    <dbReference type="NCBI Taxonomy" id="393310"/>
    <lineage>
        <taxon>Bacteria</taxon>
        <taxon>Pseudomonadati</taxon>
        <taxon>Pseudomonadota</taxon>
        <taxon>Alphaproteobacteria</taxon>
        <taxon>Rhodospirillales</taxon>
        <taxon>Azospirillaceae</taxon>
        <taxon>Skermanella</taxon>
    </lineage>
</organism>
<dbReference type="PANTHER" id="PTHR46142">
    <property type="match status" value="1"/>
</dbReference>
<dbReference type="PANTHER" id="PTHR46142:SF3">
    <property type="entry name" value="F18B13.24 PROTEIN"/>
    <property type="match status" value="1"/>
</dbReference>
<sequence>MTENRKPPAIGANRAMLHHISLPVRDVSRSVAFYRDLLGLPQIDRPNFPFQGAWFALGTEQQLHLIQDEGSTFRDGKGLDGRDIHLAIRVGSYRDALAHLIDAGYRKNGTPGVDEFRCMTVVPRATAGFPQIYLMDPDRNIIEINANRLDADDEELSRLLDP</sequence>
<reference evidence="3 4" key="1">
    <citation type="submission" date="2019-07" db="EMBL/GenBank/DDBJ databases">
        <title>Whole genome shotgun sequence of Skermanella aerolata NBRC 106429.</title>
        <authorList>
            <person name="Hosoyama A."/>
            <person name="Uohara A."/>
            <person name="Ohji S."/>
            <person name="Ichikawa N."/>
        </authorList>
    </citation>
    <scope>NUCLEOTIDE SEQUENCE [LARGE SCALE GENOMIC DNA]</scope>
    <source>
        <strain evidence="3 4">NBRC 106429</strain>
    </source>
</reference>
<accession>A0A512DTM5</accession>
<dbReference type="Pfam" id="PF00903">
    <property type="entry name" value="Glyoxalase"/>
    <property type="match status" value="1"/>
</dbReference>
<dbReference type="RefSeq" id="WP_211099299.1">
    <property type="nucleotide sequence ID" value="NZ_BJYZ01000018.1"/>
</dbReference>
<dbReference type="Proteomes" id="UP000321523">
    <property type="component" value="Unassembled WGS sequence"/>
</dbReference>
<keyword evidence="1" id="KW-0479">Metal-binding</keyword>
<dbReference type="InterPro" id="IPR018146">
    <property type="entry name" value="Glyoxalase_1_CS"/>
</dbReference>
<dbReference type="GO" id="GO:0004462">
    <property type="term" value="F:lactoylglutathione lyase activity"/>
    <property type="evidence" value="ECO:0007669"/>
    <property type="project" value="InterPro"/>
</dbReference>
<gene>
    <name evidence="3" type="ORF">SAE02_39660</name>
</gene>
<dbReference type="InterPro" id="IPR029068">
    <property type="entry name" value="Glyas_Bleomycin-R_OHBP_Dase"/>
</dbReference>
<name>A0A512DTM5_9PROT</name>
<dbReference type="SUPFAM" id="SSF54593">
    <property type="entry name" value="Glyoxalase/Bleomycin resistance protein/Dihydroxybiphenyl dioxygenase"/>
    <property type="match status" value="1"/>
</dbReference>
<feature type="domain" description="VOC" evidence="2">
    <location>
        <begin position="16"/>
        <end position="147"/>
    </location>
</feature>
<evidence type="ECO:0000313" key="3">
    <source>
        <dbReference type="EMBL" id="GEO39818.1"/>
    </source>
</evidence>
<dbReference type="PROSITE" id="PS51819">
    <property type="entry name" value="VOC"/>
    <property type="match status" value="1"/>
</dbReference>
<evidence type="ECO:0000259" key="2">
    <source>
        <dbReference type="PROSITE" id="PS51819"/>
    </source>
</evidence>
<comment type="caution">
    <text evidence="3">The sequence shown here is derived from an EMBL/GenBank/DDBJ whole genome shotgun (WGS) entry which is preliminary data.</text>
</comment>
<evidence type="ECO:0000313" key="4">
    <source>
        <dbReference type="Proteomes" id="UP000321523"/>
    </source>
</evidence>
<proteinExistence type="predicted"/>
<dbReference type="InterPro" id="IPR004360">
    <property type="entry name" value="Glyas_Fos-R_dOase_dom"/>
</dbReference>
<dbReference type="GO" id="GO:0046872">
    <property type="term" value="F:metal ion binding"/>
    <property type="evidence" value="ECO:0007669"/>
    <property type="project" value="UniProtKB-KW"/>
</dbReference>
<evidence type="ECO:0000256" key="1">
    <source>
        <dbReference type="ARBA" id="ARBA00022723"/>
    </source>
</evidence>
<keyword evidence="4" id="KW-1185">Reference proteome</keyword>
<dbReference type="PROSITE" id="PS00934">
    <property type="entry name" value="GLYOXALASE_I_1"/>
    <property type="match status" value="1"/>
</dbReference>